<keyword evidence="5" id="KW-1185">Reference proteome</keyword>
<feature type="domain" description="Solute-binding protein family 3/N-terminal" evidence="3">
    <location>
        <begin position="57"/>
        <end position="280"/>
    </location>
</feature>
<dbReference type="PROSITE" id="PS51257">
    <property type="entry name" value="PROKAR_LIPOPROTEIN"/>
    <property type="match status" value="1"/>
</dbReference>
<comment type="caution">
    <text evidence="4">The sequence shown here is derived from an EMBL/GenBank/DDBJ whole genome shotgun (WGS) entry which is preliminary data.</text>
</comment>
<dbReference type="EMBL" id="JAENJH010000008">
    <property type="protein sequence ID" value="MBK1787914.1"/>
    <property type="molecule type" value="Genomic_DNA"/>
</dbReference>
<dbReference type="SUPFAM" id="SSF53850">
    <property type="entry name" value="Periplasmic binding protein-like II"/>
    <property type="match status" value="1"/>
</dbReference>
<dbReference type="PANTHER" id="PTHR35936">
    <property type="entry name" value="MEMBRANE-BOUND LYTIC MUREIN TRANSGLYCOSYLASE F"/>
    <property type="match status" value="1"/>
</dbReference>
<protein>
    <submittedName>
        <fullName evidence="4">Transporter substrate-binding domain-containing protein</fullName>
    </submittedName>
</protein>
<dbReference type="SMART" id="SM00062">
    <property type="entry name" value="PBPb"/>
    <property type="match status" value="1"/>
</dbReference>
<evidence type="ECO:0000256" key="2">
    <source>
        <dbReference type="SAM" id="SignalP"/>
    </source>
</evidence>
<evidence type="ECO:0000313" key="4">
    <source>
        <dbReference type="EMBL" id="MBK1787914.1"/>
    </source>
</evidence>
<proteinExistence type="predicted"/>
<organism evidence="4 5">
    <name type="scientific">Prauserella cavernicola</name>
    <dbReference type="NCBI Taxonomy" id="2800127"/>
    <lineage>
        <taxon>Bacteria</taxon>
        <taxon>Bacillati</taxon>
        <taxon>Actinomycetota</taxon>
        <taxon>Actinomycetes</taxon>
        <taxon>Pseudonocardiales</taxon>
        <taxon>Pseudonocardiaceae</taxon>
        <taxon>Prauserella</taxon>
    </lineage>
</organism>
<dbReference type="Pfam" id="PF00497">
    <property type="entry name" value="SBP_bac_3"/>
    <property type="match status" value="1"/>
</dbReference>
<dbReference type="Gene3D" id="3.40.190.10">
    <property type="entry name" value="Periplasmic binding protein-like II"/>
    <property type="match status" value="2"/>
</dbReference>
<evidence type="ECO:0000313" key="5">
    <source>
        <dbReference type="Proteomes" id="UP000635245"/>
    </source>
</evidence>
<keyword evidence="1 2" id="KW-0732">Signal</keyword>
<evidence type="ECO:0000256" key="1">
    <source>
        <dbReference type="ARBA" id="ARBA00022729"/>
    </source>
</evidence>
<name>A0A934V7P5_9PSEU</name>
<evidence type="ECO:0000259" key="3">
    <source>
        <dbReference type="SMART" id="SM00062"/>
    </source>
</evidence>
<dbReference type="InterPro" id="IPR001638">
    <property type="entry name" value="Solute-binding_3/MltF_N"/>
</dbReference>
<sequence>MKSLFRRARTVAALAVVGVTATACAGASEPESVAPVNVSASAEVSELVPEPIKQRGTLRVAIPDIGSPLAYREGDELRGMDPALGEALAQVMGLKYQPEMIPFNATLPGLQSGRYDVSFGQFYVTEDRVQVVDFVTDWRDFSSFIVPADAEVKPEALTDVCGLPIGAMDGSVELKFLNDAQAECSARGRKPISVNAFPSISAGVLAMSSGRVAGVLVGRGAGESAIEKGQPFTLVGEIGGGPCATAVARTEYSDEMLAAVKKAYEVLIADGAYAQILDANNTTYGAIDNPTIYTRGSDHPIYK</sequence>
<dbReference type="PANTHER" id="PTHR35936:SF17">
    <property type="entry name" value="ARGININE-BINDING EXTRACELLULAR PROTEIN ARTP"/>
    <property type="match status" value="1"/>
</dbReference>
<dbReference type="AlphaFoldDB" id="A0A934V7P5"/>
<accession>A0A934V7P5</accession>
<feature type="signal peptide" evidence="2">
    <location>
        <begin position="1"/>
        <end position="25"/>
    </location>
</feature>
<feature type="chain" id="PRO_5038886741" evidence="2">
    <location>
        <begin position="26"/>
        <end position="303"/>
    </location>
</feature>
<dbReference type="Proteomes" id="UP000635245">
    <property type="component" value="Unassembled WGS sequence"/>
</dbReference>
<reference evidence="4" key="1">
    <citation type="submission" date="2020-12" db="EMBL/GenBank/DDBJ databases">
        <title>Prauserella sp. ASG 168, a novel actinomycete isolated from cave rock.</title>
        <authorList>
            <person name="Suriyachadkun C."/>
        </authorList>
    </citation>
    <scope>NUCLEOTIDE SEQUENCE</scope>
    <source>
        <strain evidence="4">ASG 168</strain>
    </source>
</reference>
<gene>
    <name evidence="4" type="ORF">JHE00_26590</name>
</gene>